<evidence type="ECO:0000256" key="8">
    <source>
        <dbReference type="SAM" id="Phobius"/>
    </source>
</evidence>
<dbReference type="EMBL" id="KN847043">
    <property type="protein sequence ID" value="KIW26832.1"/>
    <property type="molecule type" value="Genomic_DNA"/>
</dbReference>
<dbReference type="SUPFAM" id="SSF103473">
    <property type="entry name" value="MFS general substrate transporter"/>
    <property type="match status" value="1"/>
</dbReference>
<dbReference type="PANTHER" id="PTHR48022">
    <property type="entry name" value="PLASTIDIC GLUCOSE TRANSPORTER 4"/>
    <property type="match status" value="1"/>
</dbReference>
<evidence type="ECO:0000313" key="10">
    <source>
        <dbReference type="EMBL" id="KIW26832.1"/>
    </source>
</evidence>
<feature type="transmembrane region" description="Helical" evidence="8">
    <location>
        <begin position="335"/>
        <end position="354"/>
    </location>
</feature>
<keyword evidence="6 8" id="KW-0472">Membrane</keyword>
<keyword evidence="4 8" id="KW-0812">Transmembrane</keyword>
<dbReference type="InterPro" id="IPR020846">
    <property type="entry name" value="MFS_dom"/>
</dbReference>
<evidence type="ECO:0000256" key="2">
    <source>
        <dbReference type="ARBA" id="ARBA00010992"/>
    </source>
</evidence>
<keyword evidence="3 7" id="KW-0813">Transport</keyword>
<dbReference type="HOGENOM" id="CLU_001265_30_1_1"/>
<dbReference type="PROSITE" id="PS50850">
    <property type="entry name" value="MFS"/>
    <property type="match status" value="1"/>
</dbReference>
<evidence type="ECO:0000313" key="11">
    <source>
        <dbReference type="Proteomes" id="UP000054466"/>
    </source>
</evidence>
<gene>
    <name evidence="10" type="ORF">PV07_06635</name>
</gene>
<evidence type="ECO:0000256" key="7">
    <source>
        <dbReference type="RuleBase" id="RU003346"/>
    </source>
</evidence>
<dbReference type="AlphaFoldDB" id="A0A0D2AP14"/>
<name>A0A0D2AP14_9EURO</name>
<dbReference type="RefSeq" id="XP_016247048.1">
    <property type="nucleotide sequence ID" value="XM_016393629.1"/>
</dbReference>
<evidence type="ECO:0000256" key="3">
    <source>
        <dbReference type="ARBA" id="ARBA00022448"/>
    </source>
</evidence>
<dbReference type="Gene3D" id="1.20.1250.20">
    <property type="entry name" value="MFS general substrate transporter like domains"/>
    <property type="match status" value="1"/>
</dbReference>
<feature type="transmembrane region" description="Helical" evidence="8">
    <location>
        <begin position="97"/>
        <end position="115"/>
    </location>
</feature>
<dbReference type="InterPro" id="IPR036259">
    <property type="entry name" value="MFS_trans_sf"/>
</dbReference>
<protein>
    <recommendedName>
        <fullName evidence="9">Major facilitator superfamily (MFS) profile domain-containing protein</fullName>
    </recommendedName>
</protein>
<keyword evidence="11" id="KW-1185">Reference proteome</keyword>
<feature type="domain" description="Major facilitator superfamily (MFS) profile" evidence="9">
    <location>
        <begin position="19"/>
        <end position="460"/>
    </location>
</feature>
<keyword evidence="5 8" id="KW-1133">Transmembrane helix</keyword>
<proteinExistence type="inferred from homology"/>
<sequence length="497" mass="55562">MPLRDHRILGAFNGQLAWTVSILMMSSFNFGMDNSVFAATQAMPAFEKKFGSWNDELQRYEIAPYFLSLFNSLTYVGQVAGVILGGWIGRHYGRRRSVYAMCFWALLAATLLITAQTKEQMLVGRILNYVYIGQELVTVPVMQAEICPAHARGFIVATYQLGNMLGAFIGSLISYGTSSIDGEDSYRIPYALFFIIPCIVLVGIYFSPESPRWLLVHDRQDDALQSLRKYRNGRFTEESVLSEYDTQVALVSATYERGKFKEMWQGINMKRSLISVGTNFWAQATGQSFTAKYGTVFLQDVGALGPLALQCINTAVFIVVVMVAMYFLDKAGRRPLLLTGTFLQFSSFLVMGCLGTKANPSHSYKVGISAMLTINYSGFCFGWGPIYHIITSEIPSNRMRDITYTCASIVNVVTQFAVTFTIPYLLYAPYANLGPKLGFIYGALAACALVFAFFIPECRNLSLEEIDHLFMEKTPVLQFGKRKHGEILIEETVTVKS</sequence>
<dbReference type="Pfam" id="PF00083">
    <property type="entry name" value="Sugar_tr"/>
    <property type="match status" value="1"/>
</dbReference>
<feature type="transmembrane region" description="Helical" evidence="8">
    <location>
        <begin position="154"/>
        <end position="176"/>
    </location>
</feature>
<dbReference type="OrthoDB" id="6612291at2759"/>
<accession>A0A0D2AP14</accession>
<dbReference type="InterPro" id="IPR005829">
    <property type="entry name" value="Sugar_transporter_CS"/>
</dbReference>
<reference evidence="10 11" key="1">
    <citation type="submission" date="2015-01" db="EMBL/GenBank/DDBJ databases">
        <title>The Genome Sequence of Cladophialophora immunda CBS83496.</title>
        <authorList>
            <consortium name="The Broad Institute Genomics Platform"/>
            <person name="Cuomo C."/>
            <person name="de Hoog S."/>
            <person name="Gorbushina A."/>
            <person name="Stielow B."/>
            <person name="Teixiera M."/>
            <person name="Abouelleil A."/>
            <person name="Chapman S.B."/>
            <person name="Priest M."/>
            <person name="Young S.K."/>
            <person name="Wortman J."/>
            <person name="Nusbaum C."/>
            <person name="Birren B."/>
        </authorList>
    </citation>
    <scope>NUCLEOTIDE SEQUENCE [LARGE SCALE GENOMIC DNA]</scope>
    <source>
        <strain evidence="10 11">CBS 83496</strain>
    </source>
</reference>
<dbReference type="NCBIfam" id="TIGR00879">
    <property type="entry name" value="SP"/>
    <property type="match status" value="1"/>
</dbReference>
<evidence type="ECO:0000256" key="4">
    <source>
        <dbReference type="ARBA" id="ARBA00022692"/>
    </source>
</evidence>
<dbReference type="PANTHER" id="PTHR48022:SF77">
    <property type="entry name" value="MAJOR FACILITATOR SUPERFAMILY (MFS) PROFILE DOMAIN-CONTAINING PROTEIN"/>
    <property type="match status" value="1"/>
</dbReference>
<dbReference type="GeneID" id="27345829"/>
<comment type="subcellular location">
    <subcellularLocation>
        <location evidence="1">Membrane</location>
        <topology evidence="1">Multi-pass membrane protein</topology>
    </subcellularLocation>
</comment>
<dbReference type="GO" id="GO:0005351">
    <property type="term" value="F:carbohydrate:proton symporter activity"/>
    <property type="evidence" value="ECO:0007669"/>
    <property type="project" value="TreeGrafter"/>
</dbReference>
<comment type="similarity">
    <text evidence="2 7">Belongs to the major facilitator superfamily. Sugar transporter (TC 2.A.1.1) family.</text>
</comment>
<feature type="transmembrane region" description="Helical" evidence="8">
    <location>
        <begin position="62"/>
        <end position="85"/>
    </location>
</feature>
<evidence type="ECO:0000256" key="1">
    <source>
        <dbReference type="ARBA" id="ARBA00004141"/>
    </source>
</evidence>
<dbReference type="InterPro" id="IPR003663">
    <property type="entry name" value="Sugar/inositol_transpt"/>
</dbReference>
<evidence type="ECO:0000256" key="6">
    <source>
        <dbReference type="ARBA" id="ARBA00023136"/>
    </source>
</evidence>
<dbReference type="InterPro" id="IPR050360">
    <property type="entry name" value="MFS_Sugar_Transporters"/>
</dbReference>
<dbReference type="PROSITE" id="PS00216">
    <property type="entry name" value="SUGAR_TRANSPORT_1"/>
    <property type="match status" value="1"/>
</dbReference>
<dbReference type="GO" id="GO:0016020">
    <property type="term" value="C:membrane"/>
    <property type="evidence" value="ECO:0007669"/>
    <property type="project" value="UniProtKB-SubCell"/>
</dbReference>
<feature type="transmembrane region" description="Helical" evidence="8">
    <location>
        <begin position="307"/>
        <end position="328"/>
    </location>
</feature>
<feature type="transmembrane region" description="Helical" evidence="8">
    <location>
        <begin position="438"/>
        <end position="455"/>
    </location>
</feature>
<evidence type="ECO:0000259" key="9">
    <source>
        <dbReference type="PROSITE" id="PS50850"/>
    </source>
</evidence>
<dbReference type="Proteomes" id="UP000054466">
    <property type="component" value="Unassembled WGS sequence"/>
</dbReference>
<feature type="transmembrane region" description="Helical" evidence="8">
    <location>
        <begin position="188"/>
        <end position="206"/>
    </location>
</feature>
<feature type="transmembrane region" description="Helical" evidence="8">
    <location>
        <begin position="402"/>
        <end position="426"/>
    </location>
</feature>
<dbReference type="InterPro" id="IPR005828">
    <property type="entry name" value="MFS_sugar_transport-like"/>
</dbReference>
<organism evidence="10 11">
    <name type="scientific">Cladophialophora immunda</name>
    <dbReference type="NCBI Taxonomy" id="569365"/>
    <lineage>
        <taxon>Eukaryota</taxon>
        <taxon>Fungi</taxon>
        <taxon>Dikarya</taxon>
        <taxon>Ascomycota</taxon>
        <taxon>Pezizomycotina</taxon>
        <taxon>Eurotiomycetes</taxon>
        <taxon>Chaetothyriomycetidae</taxon>
        <taxon>Chaetothyriales</taxon>
        <taxon>Herpotrichiellaceae</taxon>
        <taxon>Cladophialophora</taxon>
    </lineage>
</organism>
<evidence type="ECO:0000256" key="5">
    <source>
        <dbReference type="ARBA" id="ARBA00022989"/>
    </source>
</evidence>
<dbReference type="VEuPathDB" id="FungiDB:PV07_06635"/>
<feature type="transmembrane region" description="Helical" evidence="8">
    <location>
        <begin position="366"/>
        <end position="390"/>
    </location>
</feature>